<feature type="region of interest" description="Disordered" evidence="8">
    <location>
        <begin position="573"/>
        <end position="611"/>
    </location>
</feature>
<feature type="compositionally biased region" description="Basic and acidic residues" evidence="8">
    <location>
        <begin position="1"/>
        <end position="11"/>
    </location>
</feature>
<feature type="compositionally biased region" description="Polar residues" evidence="8">
    <location>
        <begin position="863"/>
        <end position="875"/>
    </location>
</feature>
<dbReference type="Pfam" id="PF04082">
    <property type="entry name" value="Fungal_trans"/>
    <property type="match status" value="1"/>
</dbReference>
<dbReference type="PROSITE" id="PS50048">
    <property type="entry name" value="ZN2_CY6_FUNGAL_2"/>
    <property type="match status" value="1"/>
</dbReference>
<evidence type="ECO:0000313" key="11">
    <source>
        <dbReference type="Proteomes" id="UP000029964"/>
    </source>
</evidence>
<comment type="caution">
    <text evidence="10">The sequence shown here is derived from an EMBL/GenBank/DDBJ whole genome shotgun (WGS) entry which is preliminary data.</text>
</comment>
<organism evidence="10 11">
    <name type="scientific">Hapsidospora chrysogenum (strain ATCC 11550 / CBS 779.69 / DSM 880 / IAM 14645 / JCM 23072 / IMI 49137)</name>
    <name type="common">Acremonium chrysogenum</name>
    <dbReference type="NCBI Taxonomy" id="857340"/>
    <lineage>
        <taxon>Eukaryota</taxon>
        <taxon>Fungi</taxon>
        <taxon>Dikarya</taxon>
        <taxon>Ascomycota</taxon>
        <taxon>Pezizomycotina</taxon>
        <taxon>Sordariomycetes</taxon>
        <taxon>Hypocreomycetidae</taxon>
        <taxon>Hypocreales</taxon>
        <taxon>Bionectriaceae</taxon>
        <taxon>Hapsidospora</taxon>
    </lineage>
</organism>
<dbReference type="PROSITE" id="PS00463">
    <property type="entry name" value="ZN2_CY6_FUNGAL_1"/>
    <property type="match status" value="1"/>
</dbReference>
<dbReference type="GO" id="GO:0000981">
    <property type="term" value="F:DNA-binding transcription factor activity, RNA polymerase II-specific"/>
    <property type="evidence" value="ECO:0007669"/>
    <property type="project" value="InterPro"/>
</dbReference>
<keyword evidence="6" id="KW-0804">Transcription</keyword>
<dbReference type="GO" id="GO:0003677">
    <property type="term" value="F:DNA binding"/>
    <property type="evidence" value="ECO:0007669"/>
    <property type="project" value="UniProtKB-KW"/>
</dbReference>
<feature type="region of interest" description="Disordered" evidence="8">
    <location>
        <begin position="740"/>
        <end position="798"/>
    </location>
</feature>
<dbReference type="EMBL" id="JPKY01000021">
    <property type="protein sequence ID" value="KFH46260.1"/>
    <property type="molecule type" value="Genomic_DNA"/>
</dbReference>
<dbReference type="SUPFAM" id="SSF57701">
    <property type="entry name" value="Zn2/Cys6 DNA-binding domain"/>
    <property type="match status" value="1"/>
</dbReference>
<evidence type="ECO:0000256" key="8">
    <source>
        <dbReference type="SAM" id="MobiDB-lite"/>
    </source>
</evidence>
<dbReference type="CDD" id="cd00067">
    <property type="entry name" value="GAL4"/>
    <property type="match status" value="1"/>
</dbReference>
<feature type="compositionally biased region" description="Polar residues" evidence="8">
    <location>
        <begin position="15"/>
        <end position="24"/>
    </location>
</feature>
<dbReference type="SMART" id="SM00066">
    <property type="entry name" value="GAL4"/>
    <property type="match status" value="1"/>
</dbReference>
<evidence type="ECO:0000259" key="9">
    <source>
        <dbReference type="PROSITE" id="PS50048"/>
    </source>
</evidence>
<dbReference type="PANTHER" id="PTHR31313:SF81">
    <property type="entry name" value="TY1 ENHANCER ACTIVATOR"/>
    <property type="match status" value="1"/>
</dbReference>
<dbReference type="InterPro" id="IPR036864">
    <property type="entry name" value="Zn2-C6_fun-type_DNA-bd_sf"/>
</dbReference>
<evidence type="ECO:0000256" key="5">
    <source>
        <dbReference type="ARBA" id="ARBA00023125"/>
    </source>
</evidence>
<evidence type="ECO:0000313" key="10">
    <source>
        <dbReference type="EMBL" id="KFH46260.1"/>
    </source>
</evidence>
<name>A0A086TA78_HAPC1</name>
<keyword evidence="2" id="KW-0479">Metal-binding</keyword>
<protein>
    <submittedName>
        <fullName evidence="10">Putative transcriptional regulatory protein-like protein</fullName>
    </submittedName>
</protein>
<sequence>MAPGEEKKEIGETGDITTQENVSPRNAPAPTRQSTKQQVRHRASVACASCRDRRIRCVVPQGQSECNQCRRTGTECVIKNDDERRRPISKAYMSSLSERISLLEGMLMDKGVVPPPACHPPKTKHEAQNKSDDQQQSSNDGRSKSQQRARATKSPCDVPSPPDSANDFIKPDLDQTGAMMTDSQILQALSKEESPFRMLDPRQEDIVHRLLSTKGNLSFDQLSGRLRFFGPTANSHVYAESPDQFDSREPPEQVRRAERIIRSLSANTYEYLMNHFWEYYNGVIPVIDRDAFEADRESQNPRFYSSFLHIAILAMGYRGCDTEREDMKRISLGHRESTLHREAKYMLDIELERPGGIPSVQALLLLGDLECGVGRDNTGWMYAGMANRLAFDIGLHLDCRSNGMPEQEVLIRRMVMRACVIYDKYWALFLGRPTSIKNQDLGMELLSDKMALLTSDVPTPPQRDMNMEIYEQLIEVMELSGRIVESRDHHVINQNTEQNNVFAMSEAEDNAYLHVINLDRQLQNWYRRLPDHLAWKPANIKTAPYSFFLLHQQYHVSMILLHRPWARYGSITGDGASTGSHPSPESGGHLPVPPEAASQHPDMGNDHSLGMGDPHSMVHDSRASLSRSICTQQAIRVARIFWQHRQRFDGRKIFITGIQHAGTAVLALIAALAHQRSESDRRTYVGYLEILSDALGDMSQTYHPAGRMDDLLKAVLTQIRLSVGDTLPNVGHRRGFPFSGMSGDTGMSGGSHISAPLVPSRREASDSEMDQPFKRTRTGNSRRASEFTRPPPPFFSASSAQRQHMFNSLDMHQRNQSQMDSMLFSLGAADGHHIDLDFMNGSAIDLDHQDEHRGGRTDDVNLVTPSSENWGMSSMHSDHQPGNNGSNSNSNSNSNNNNNGYEGGPMSSEYGPGPAGLSASSVLGQNSALSTGLLTGANFGLTKSDIDGMEDRVGAGNPHMGGVESGMNGMSPVSLSGLVQSVEKPPASENELNHDLDFFSFN</sequence>
<dbReference type="InterPro" id="IPR051615">
    <property type="entry name" value="Transcr_Regulatory_Elem"/>
</dbReference>
<keyword evidence="7" id="KW-0539">Nucleus</keyword>
<keyword evidence="5" id="KW-0238">DNA-binding</keyword>
<dbReference type="AlphaFoldDB" id="A0A086TA78"/>
<keyword evidence="4" id="KW-0805">Transcription regulation</keyword>
<feature type="region of interest" description="Disordered" evidence="8">
    <location>
        <begin position="1"/>
        <end position="41"/>
    </location>
</feature>
<comment type="subcellular location">
    <subcellularLocation>
        <location evidence="1">Nucleus</location>
    </subcellularLocation>
</comment>
<accession>A0A086TA78</accession>
<evidence type="ECO:0000256" key="3">
    <source>
        <dbReference type="ARBA" id="ARBA00022833"/>
    </source>
</evidence>
<evidence type="ECO:0000256" key="6">
    <source>
        <dbReference type="ARBA" id="ARBA00023163"/>
    </source>
</evidence>
<gene>
    <name evidence="10" type="ORF">ACRE_028580</name>
</gene>
<dbReference type="PANTHER" id="PTHR31313">
    <property type="entry name" value="TY1 ENHANCER ACTIVATOR"/>
    <property type="match status" value="1"/>
</dbReference>
<dbReference type="HOGENOM" id="CLU_004291_1_0_1"/>
<dbReference type="OrthoDB" id="2154091at2759"/>
<keyword evidence="3" id="KW-0862">Zinc</keyword>
<dbReference type="GO" id="GO:0008270">
    <property type="term" value="F:zinc ion binding"/>
    <property type="evidence" value="ECO:0007669"/>
    <property type="project" value="InterPro"/>
</dbReference>
<dbReference type="CDD" id="cd12148">
    <property type="entry name" value="fungal_TF_MHR"/>
    <property type="match status" value="1"/>
</dbReference>
<feature type="domain" description="Zn(2)-C6 fungal-type" evidence="9">
    <location>
        <begin position="46"/>
        <end position="78"/>
    </location>
</feature>
<dbReference type="InterPro" id="IPR007219">
    <property type="entry name" value="XnlR_reg_dom"/>
</dbReference>
<dbReference type="Pfam" id="PF00172">
    <property type="entry name" value="Zn_clus"/>
    <property type="match status" value="1"/>
</dbReference>
<proteinExistence type="predicted"/>
<dbReference type="GO" id="GO:0006351">
    <property type="term" value="P:DNA-templated transcription"/>
    <property type="evidence" value="ECO:0007669"/>
    <property type="project" value="InterPro"/>
</dbReference>
<evidence type="ECO:0000256" key="4">
    <source>
        <dbReference type="ARBA" id="ARBA00023015"/>
    </source>
</evidence>
<dbReference type="STRING" id="857340.A0A086TA78"/>
<dbReference type="Proteomes" id="UP000029964">
    <property type="component" value="Unassembled WGS sequence"/>
</dbReference>
<feature type="compositionally biased region" description="Low complexity" evidence="8">
    <location>
        <begin position="882"/>
        <end position="900"/>
    </location>
</feature>
<feature type="region of interest" description="Disordered" evidence="8">
    <location>
        <begin position="847"/>
        <end position="914"/>
    </location>
</feature>
<dbReference type="InterPro" id="IPR001138">
    <property type="entry name" value="Zn2Cys6_DnaBD"/>
</dbReference>
<dbReference type="GO" id="GO:0005634">
    <property type="term" value="C:nucleus"/>
    <property type="evidence" value="ECO:0007669"/>
    <property type="project" value="UniProtKB-SubCell"/>
</dbReference>
<feature type="compositionally biased region" description="Basic and acidic residues" evidence="8">
    <location>
        <begin position="123"/>
        <end position="133"/>
    </location>
</feature>
<feature type="compositionally biased region" description="Basic and acidic residues" evidence="8">
    <location>
        <begin position="847"/>
        <end position="859"/>
    </location>
</feature>
<feature type="region of interest" description="Disordered" evidence="8">
    <location>
        <begin position="111"/>
        <end position="170"/>
    </location>
</feature>
<keyword evidence="11" id="KW-1185">Reference proteome</keyword>
<dbReference type="SMART" id="SM00906">
    <property type="entry name" value="Fungal_trans"/>
    <property type="match status" value="1"/>
</dbReference>
<evidence type="ECO:0000256" key="7">
    <source>
        <dbReference type="ARBA" id="ARBA00023242"/>
    </source>
</evidence>
<evidence type="ECO:0000256" key="2">
    <source>
        <dbReference type="ARBA" id="ARBA00022723"/>
    </source>
</evidence>
<reference evidence="11" key="1">
    <citation type="journal article" date="2014" name="Genome Announc.">
        <title>Genome sequence and annotation of Acremonium chrysogenum, producer of the beta-lactam antibiotic cephalosporin C.</title>
        <authorList>
            <person name="Terfehr D."/>
            <person name="Dahlmann T.A."/>
            <person name="Specht T."/>
            <person name="Zadra I."/>
            <person name="Kuernsteiner H."/>
            <person name="Kueck U."/>
        </authorList>
    </citation>
    <scope>NUCLEOTIDE SEQUENCE [LARGE SCALE GENOMIC DNA]</scope>
    <source>
        <strain evidence="11">ATCC 11550 / CBS 779.69 / DSM 880 / IAM 14645 / JCM 23072 / IMI 49137</strain>
    </source>
</reference>
<dbReference type="Gene3D" id="4.10.240.10">
    <property type="entry name" value="Zn(2)-C6 fungal-type DNA-binding domain"/>
    <property type="match status" value="1"/>
</dbReference>
<evidence type="ECO:0000256" key="1">
    <source>
        <dbReference type="ARBA" id="ARBA00004123"/>
    </source>
</evidence>